<comment type="caution">
    <text evidence="11">The sequence shown here is derived from an EMBL/GenBank/DDBJ whole genome shotgun (WGS) entry which is preliminary data.</text>
</comment>
<feature type="transmembrane region" description="Helical" evidence="8">
    <location>
        <begin position="69"/>
        <end position="91"/>
    </location>
</feature>
<feature type="domain" description="YetF C-terminal" evidence="9">
    <location>
        <begin position="93"/>
        <end position="163"/>
    </location>
</feature>
<proteinExistence type="inferred from homology"/>
<keyword evidence="5 8" id="KW-1133">Transmembrane helix</keyword>
<dbReference type="AlphaFoldDB" id="A0A3L7JC41"/>
<evidence type="ECO:0000256" key="8">
    <source>
        <dbReference type="SAM" id="Phobius"/>
    </source>
</evidence>
<evidence type="ECO:0000256" key="4">
    <source>
        <dbReference type="ARBA" id="ARBA00022692"/>
    </source>
</evidence>
<dbReference type="Pfam" id="PF04239">
    <property type="entry name" value="DUF421"/>
    <property type="match status" value="1"/>
</dbReference>
<dbReference type="GO" id="GO:0005886">
    <property type="term" value="C:plasma membrane"/>
    <property type="evidence" value="ECO:0007669"/>
    <property type="project" value="UniProtKB-SubCell"/>
</dbReference>
<dbReference type="Proteomes" id="UP000281094">
    <property type="component" value="Unassembled WGS sequence"/>
</dbReference>
<dbReference type="EMBL" id="RCWN01000001">
    <property type="protein sequence ID" value="RLQ88206.1"/>
    <property type="molecule type" value="Genomic_DNA"/>
</dbReference>
<gene>
    <name evidence="11" type="ORF">D8780_08320</name>
</gene>
<dbReference type="InterPro" id="IPR023090">
    <property type="entry name" value="UPF0702_alpha/beta_dom_sf"/>
</dbReference>
<keyword evidence="12" id="KW-1185">Reference proteome</keyword>
<dbReference type="RefSeq" id="WP_121645172.1">
    <property type="nucleotide sequence ID" value="NZ_RCWN01000001.1"/>
</dbReference>
<evidence type="ECO:0000256" key="2">
    <source>
        <dbReference type="ARBA" id="ARBA00006448"/>
    </source>
</evidence>
<evidence type="ECO:0000256" key="3">
    <source>
        <dbReference type="ARBA" id="ARBA00022475"/>
    </source>
</evidence>
<dbReference type="Pfam" id="PF20730">
    <property type="entry name" value="YetF_N"/>
    <property type="match status" value="1"/>
</dbReference>
<keyword evidence="6 8" id="KW-0472">Membrane</keyword>
<dbReference type="InterPro" id="IPR048454">
    <property type="entry name" value="YetF_N"/>
</dbReference>
<keyword evidence="3" id="KW-1003">Cell membrane</keyword>
<evidence type="ECO:0000259" key="9">
    <source>
        <dbReference type="Pfam" id="PF04239"/>
    </source>
</evidence>
<sequence length="178" mass="19684">MDFSAIFYQDWAGVVRTAIVGIVAYAALVLTLRISGNRTLAKLNAFDLVVTVAMGSVLATILLSEDVALAEGITAFLVLIILQWVVAWLSVRFSGFAKLIRSEPTLLFRNGEMLRGAMRRARVTKAEMETVIRTHGRPNFAGIASIILEADGSFSIVDKEKESKREQRQRENERNSPA</sequence>
<dbReference type="Gene3D" id="3.30.240.20">
    <property type="entry name" value="bsu07140 like domains"/>
    <property type="match status" value="1"/>
</dbReference>
<comment type="similarity">
    <text evidence="2">Belongs to the UPF0702 family.</text>
</comment>
<evidence type="ECO:0000256" key="5">
    <source>
        <dbReference type="ARBA" id="ARBA00022989"/>
    </source>
</evidence>
<dbReference type="PANTHER" id="PTHR34582">
    <property type="entry name" value="UPF0702 TRANSMEMBRANE PROTEIN YCAP"/>
    <property type="match status" value="1"/>
</dbReference>
<reference evidence="11 12" key="1">
    <citation type="submission" date="2018-10" db="EMBL/GenBank/DDBJ databases">
        <title>Notoacmeibacter sp. M2BS9Y-3-1, whole genome shotgun sequence.</title>
        <authorList>
            <person name="Tuo L."/>
        </authorList>
    </citation>
    <scope>NUCLEOTIDE SEQUENCE [LARGE SCALE GENOMIC DNA]</scope>
    <source>
        <strain evidence="11 12">M2BS9Y-3-1</strain>
    </source>
</reference>
<evidence type="ECO:0000259" key="10">
    <source>
        <dbReference type="Pfam" id="PF20730"/>
    </source>
</evidence>
<evidence type="ECO:0000256" key="1">
    <source>
        <dbReference type="ARBA" id="ARBA00004651"/>
    </source>
</evidence>
<protein>
    <submittedName>
        <fullName evidence="11">DUF421 domain-containing protein</fullName>
    </submittedName>
</protein>
<organism evidence="11 12">
    <name type="scientific">Notoacmeibacter ruber</name>
    <dbReference type="NCBI Taxonomy" id="2670375"/>
    <lineage>
        <taxon>Bacteria</taxon>
        <taxon>Pseudomonadati</taxon>
        <taxon>Pseudomonadota</taxon>
        <taxon>Alphaproteobacteria</taxon>
        <taxon>Hyphomicrobiales</taxon>
        <taxon>Notoacmeibacteraceae</taxon>
        <taxon>Notoacmeibacter</taxon>
    </lineage>
</organism>
<evidence type="ECO:0000256" key="6">
    <source>
        <dbReference type="ARBA" id="ARBA00023136"/>
    </source>
</evidence>
<accession>A0A3L7JC41</accession>
<keyword evidence="4 8" id="KW-0812">Transmembrane</keyword>
<dbReference type="PANTHER" id="PTHR34582:SF6">
    <property type="entry name" value="UPF0702 TRANSMEMBRANE PROTEIN YCAP"/>
    <property type="match status" value="1"/>
</dbReference>
<dbReference type="InterPro" id="IPR007353">
    <property type="entry name" value="DUF421"/>
</dbReference>
<feature type="region of interest" description="Disordered" evidence="7">
    <location>
        <begin position="158"/>
        <end position="178"/>
    </location>
</feature>
<feature type="transmembrane region" description="Helical" evidence="8">
    <location>
        <begin position="12"/>
        <end position="32"/>
    </location>
</feature>
<name>A0A3L7JC41_9HYPH</name>
<evidence type="ECO:0000313" key="11">
    <source>
        <dbReference type="EMBL" id="RLQ88206.1"/>
    </source>
</evidence>
<evidence type="ECO:0000313" key="12">
    <source>
        <dbReference type="Proteomes" id="UP000281094"/>
    </source>
</evidence>
<feature type="transmembrane region" description="Helical" evidence="8">
    <location>
        <begin position="44"/>
        <end position="63"/>
    </location>
</feature>
<comment type="subcellular location">
    <subcellularLocation>
        <location evidence="1">Cell membrane</location>
        <topology evidence="1">Multi-pass membrane protein</topology>
    </subcellularLocation>
</comment>
<evidence type="ECO:0000256" key="7">
    <source>
        <dbReference type="SAM" id="MobiDB-lite"/>
    </source>
</evidence>
<feature type="domain" description="YetF-like N-terminal transmembrane" evidence="10">
    <location>
        <begin position="22"/>
        <end position="88"/>
    </location>
</feature>